<evidence type="ECO:0000313" key="1">
    <source>
        <dbReference type="EMBL" id="QDU74639.1"/>
    </source>
</evidence>
<evidence type="ECO:0000313" key="2">
    <source>
        <dbReference type="Proteomes" id="UP000318626"/>
    </source>
</evidence>
<dbReference type="Proteomes" id="UP000318626">
    <property type="component" value="Chromosome"/>
</dbReference>
<organism evidence="1 2">
    <name type="scientific">Bremerella volcania</name>
    <dbReference type="NCBI Taxonomy" id="2527984"/>
    <lineage>
        <taxon>Bacteria</taxon>
        <taxon>Pseudomonadati</taxon>
        <taxon>Planctomycetota</taxon>
        <taxon>Planctomycetia</taxon>
        <taxon>Pirellulales</taxon>
        <taxon>Pirellulaceae</taxon>
        <taxon>Bremerella</taxon>
    </lineage>
</organism>
<gene>
    <name evidence="1" type="ORF">Pan97_16510</name>
</gene>
<proteinExistence type="predicted"/>
<sequence>MSLHVARDIRRWPRGNGSGGRNAKTLGCLCRVDSFGLRSVPARYAGRNLPFRPGRMNTGQNQLALRKQMRLYPKLARHLGLARCVRATPSVGMQLTIVERLWKFHLQVLGSPSSFLQHVFGGVTVELAVGDLQKVNRNDGAANSRSSTGSKVEVAEGIPIKRRSVPEVRYYGLVHVQATE</sequence>
<protein>
    <submittedName>
        <fullName evidence="1">Uncharacterized protein</fullName>
    </submittedName>
</protein>
<accession>A0A518C5Z3</accession>
<keyword evidence="2" id="KW-1185">Reference proteome</keyword>
<dbReference type="AlphaFoldDB" id="A0A518C5Z3"/>
<dbReference type="EMBL" id="CP036289">
    <property type="protein sequence ID" value="QDU74639.1"/>
    <property type="molecule type" value="Genomic_DNA"/>
</dbReference>
<reference evidence="2" key="1">
    <citation type="submission" date="2019-02" db="EMBL/GenBank/DDBJ databases">
        <title>Deep-cultivation of Planctomycetes and their phenomic and genomic characterization uncovers novel biology.</title>
        <authorList>
            <person name="Wiegand S."/>
            <person name="Jogler M."/>
            <person name="Boedeker C."/>
            <person name="Pinto D."/>
            <person name="Vollmers J."/>
            <person name="Rivas-Marin E."/>
            <person name="Kohn T."/>
            <person name="Peeters S.H."/>
            <person name="Heuer A."/>
            <person name="Rast P."/>
            <person name="Oberbeckmann S."/>
            <person name="Bunk B."/>
            <person name="Jeske O."/>
            <person name="Meyerdierks A."/>
            <person name="Storesund J.E."/>
            <person name="Kallscheuer N."/>
            <person name="Luecker S."/>
            <person name="Lage O.M."/>
            <person name="Pohl T."/>
            <person name="Merkel B.J."/>
            <person name="Hornburger P."/>
            <person name="Mueller R.-W."/>
            <person name="Bruemmer F."/>
            <person name="Labrenz M."/>
            <person name="Spormann A.M."/>
            <person name="Op den Camp H."/>
            <person name="Overmann J."/>
            <person name="Amann R."/>
            <person name="Jetten M.S.M."/>
            <person name="Mascher T."/>
            <person name="Medema M.H."/>
            <person name="Devos D.P."/>
            <person name="Kaster A.-K."/>
            <person name="Ovreas L."/>
            <person name="Rohde M."/>
            <person name="Galperin M.Y."/>
            <person name="Jogler C."/>
        </authorList>
    </citation>
    <scope>NUCLEOTIDE SEQUENCE [LARGE SCALE GENOMIC DNA]</scope>
    <source>
        <strain evidence="2">Pan97</strain>
    </source>
</reference>
<dbReference type="KEGG" id="bvo:Pan97_16510"/>
<name>A0A518C5Z3_9BACT</name>